<organism evidence="2 3">
    <name type="scientific">Rousettus aegyptiacus</name>
    <name type="common">Egyptian fruit bat</name>
    <name type="synonym">Pteropus aegyptiacus</name>
    <dbReference type="NCBI Taxonomy" id="9407"/>
    <lineage>
        <taxon>Eukaryota</taxon>
        <taxon>Metazoa</taxon>
        <taxon>Chordata</taxon>
        <taxon>Craniata</taxon>
        <taxon>Vertebrata</taxon>
        <taxon>Euteleostomi</taxon>
        <taxon>Mammalia</taxon>
        <taxon>Eutheria</taxon>
        <taxon>Laurasiatheria</taxon>
        <taxon>Chiroptera</taxon>
        <taxon>Yinpterochiroptera</taxon>
        <taxon>Pteropodoidea</taxon>
        <taxon>Pteropodidae</taxon>
        <taxon>Rousettinae</taxon>
        <taxon>Rousettus</taxon>
    </lineage>
</organism>
<feature type="region of interest" description="Disordered" evidence="1">
    <location>
        <begin position="1"/>
        <end position="25"/>
    </location>
</feature>
<reference evidence="2 3" key="1">
    <citation type="journal article" date="2020" name="Nature">
        <title>Six reference-quality genomes reveal evolution of bat adaptations.</title>
        <authorList>
            <person name="Jebb D."/>
            <person name="Huang Z."/>
            <person name="Pippel M."/>
            <person name="Hughes G.M."/>
            <person name="Lavrichenko K."/>
            <person name="Devanna P."/>
            <person name="Winkler S."/>
            <person name="Jermiin L.S."/>
            <person name="Skirmuntt E.C."/>
            <person name="Katzourakis A."/>
            <person name="Burkitt-Gray L."/>
            <person name="Ray D.A."/>
            <person name="Sullivan K.A.M."/>
            <person name="Roscito J.G."/>
            <person name="Kirilenko B.M."/>
            <person name="Davalos L.M."/>
            <person name="Corthals A.P."/>
            <person name="Power M.L."/>
            <person name="Jones G."/>
            <person name="Ransome R.D."/>
            <person name="Dechmann D.K.N."/>
            <person name="Locatelli A.G."/>
            <person name="Puechmaille S.J."/>
            <person name="Fedrigo O."/>
            <person name="Jarvis E.D."/>
            <person name="Hiller M."/>
            <person name="Vernes S.C."/>
            <person name="Myers E.W."/>
            <person name="Teeling E.C."/>
        </authorList>
    </citation>
    <scope>NUCLEOTIDE SEQUENCE [LARGE SCALE GENOMIC DNA]</scope>
    <source>
        <strain evidence="2">MRouAeg1</strain>
        <tissue evidence="2">Muscle</tissue>
    </source>
</reference>
<comment type="caution">
    <text evidence="2">The sequence shown here is derived from an EMBL/GenBank/DDBJ whole genome shotgun (WGS) entry which is preliminary data.</text>
</comment>
<dbReference type="AlphaFoldDB" id="A0A7J8BSH2"/>
<sequence>MNVEVKTATARRKGSPSIKPSKRQRCVRWNSPGARKTSHEDAENAKWLPERLVRFMGTSPLQRLLLMMVMMLSPLVKGELYWAYVPDPPVLHPSIWEGPEIMVKVNDMRLLDQPATGRGDKREERRFNYTGSGIGLPICFSKRWSATTGCLPVYVSSLIRNKEKKASVFQI</sequence>
<protein>
    <submittedName>
        <fullName evidence="2">Uncharacterized protein</fullName>
    </submittedName>
</protein>
<proteinExistence type="predicted"/>
<dbReference type="Proteomes" id="UP000593571">
    <property type="component" value="Unassembled WGS sequence"/>
</dbReference>
<evidence type="ECO:0000256" key="1">
    <source>
        <dbReference type="SAM" id="MobiDB-lite"/>
    </source>
</evidence>
<name>A0A7J8BSH2_ROUAE</name>
<dbReference type="EMBL" id="JACASE010000016">
    <property type="protein sequence ID" value="KAF6401459.1"/>
    <property type="molecule type" value="Genomic_DNA"/>
</dbReference>
<gene>
    <name evidence="2" type="ORF">HJG63_009560</name>
</gene>
<accession>A0A7J8BSH2</accession>
<evidence type="ECO:0000313" key="3">
    <source>
        <dbReference type="Proteomes" id="UP000593571"/>
    </source>
</evidence>
<evidence type="ECO:0000313" key="2">
    <source>
        <dbReference type="EMBL" id="KAF6401459.1"/>
    </source>
</evidence>
<feature type="compositionally biased region" description="Basic residues" evidence="1">
    <location>
        <begin position="9"/>
        <end position="25"/>
    </location>
</feature>
<keyword evidence="3" id="KW-1185">Reference proteome</keyword>